<dbReference type="SMART" id="SM00220">
    <property type="entry name" value="S_TKc"/>
    <property type="match status" value="1"/>
</dbReference>
<dbReference type="CDD" id="cd05123">
    <property type="entry name" value="STKc_AGC"/>
    <property type="match status" value="1"/>
</dbReference>
<dbReference type="Gene3D" id="3.30.200.20">
    <property type="entry name" value="Phosphorylase Kinase, domain 1"/>
    <property type="match status" value="1"/>
</dbReference>
<keyword evidence="3 6" id="KW-0547">Nucleotide-binding</keyword>
<dbReference type="GO" id="GO:0005524">
    <property type="term" value="F:ATP binding"/>
    <property type="evidence" value="ECO:0007669"/>
    <property type="project" value="UniProtKB-UniRule"/>
</dbReference>
<evidence type="ECO:0000256" key="6">
    <source>
        <dbReference type="PROSITE-ProRule" id="PRU10141"/>
    </source>
</evidence>
<evidence type="ECO:0000256" key="1">
    <source>
        <dbReference type="ARBA" id="ARBA00022527"/>
    </source>
</evidence>
<evidence type="ECO:0000256" key="2">
    <source>
        <dbReference type="ARBA" id="ARBA00022679"/>
    </source>
</evidence>
<proteinExistence type="predicted"/>
<keyword evidence="2" id="KW-0808">Transferase</keyword>
<dbReference type="InterPro" id="IPR045270">
    <property type="entry name" value="STKc_AGC"/>
</dbReference>
<evidence type="ECO:0000313" key="8">
    <source>
        <dbReference type="EMBL" id="CAE0447605.1"/>
    </source>
</evidence>
<protein>
    <recommendedName>
        <fullName evidence="7">Protein kinase domain-containing protein</fullName>
    </recommendedName>
</protein>
<name>A0A7S3V2C1_9STRA</name>
<keyword evidence="4" id="KW-0418">Kinase</keyword>
<dbReference type="PANTHER" id="PTHR24355">
    <property type="entry name" value="G PROTEIN-COUPLED RECEPTOR KINASE/RIBOSOMAL PROTEIN S6 KINASE"/>
    <property type="match status" value="1"/>
</dbReference>
<reference evidence="8" key="1">
    <citation type="submission" date="2021-01" db="EMBL/GenBank/DDBJ databases">
        <authorList>
            <person name="Corre E."/>
            <person name="Pelletier E."/>
            <person name="Niang G."/>
            <person name="Scheremetjew M."/>
            <person name="Finn R."/>
            <person name="Kale V."/>
            <person name="Holt S."/>
            <person name="Cochrane G."/>
            <person name="Meng A."/>
            <person name="Brown T."/>
            <person name="Cohen L."/>
        </authorList>
    </citation>
    <scope>NUCLEOTIDE SEQUENCE</scope>
    <source>
        <strain evidence="8">GSBS06</strain>
    </source>
</reference>
<feature type="domain" description="Protein kinase" evidence="7">
    <location>
        <begin position="316"/>
        <end position="578"/>
    </location>
</feature>
<dbReference type="PROSITE" id="PS00107">
    <property type="entry name" value="PROTEIN_KINASE_ATP"/>
    <property type="match status" value="1"/>
</dbReference>
<dbReference type="Gene3D" id="1.10.510.10">
    <property type="entry name" value="Transferase(Phosphotransferase) domain 1"/>
    <property type="match status" value="1"/>
</dbReference>
<accession>A0A7S3V2C1</accession>
<organism evidence="8">
    <name type="scientific">Aplanochytrium stocchinoi</name>
    <dbReference type="NCBI Taxonomy" id="215587"/>
    <lineage>
        <taxon>Eukaryota</taxon>
        <taxon>Sar</taxon>
        <taxon>Stramenopiles</taxon>
        <taxon>Bigyra</taxon>
        <taxon>Labyrinthulomycetes</taxon>
        <taxon>Thraustochytrida</taxon>
        <taxon>Thraustochytriidae</taxon>
        <taxon>Aplanochytrium</taxon>
    </lineage>
</organism>
<gene>
    <name evidence="8" type="ORF">ASTO00021_LOCUS17574</name>
</gene>
<evidence type="ECO:0000256" key="4">
    <source>
        <dbReference type="ARBA" id="ARBA00022777"/>
    </source>
</evidence>
<dbReference type="PANTHER" id="PTHR24355:SF18">
    <property type="entry name" value="G PROTEIN-COUPLED RECEPTOR KINASE"/>
    <property type="match status" value="1"/>
</dbReference>
<dbReference type="Pfam" id="PF00069">
    <property type="entry name" value="Pkinase"/>
    <property type="match status" value="1"/>
</dbReference>
<feature type="binding site" evidence="6">
    <location>
        <position position="350"/>
    </location>
    <ligand>
        <name>ATP</name>
        <dbReference type="ChEBI" id="CHEBI:30616"/>
    </ligand>
</feature>
<dbReference type="AlphaFoldDB" id="A0A7S3V2C1"/>
<dbReference type="SUPFAM" id="SSF56112">
    <property type="entry name" value="Protein kinase-like (PK-like)"/>
    <property type="match status" value="1"/>
</dbReference>
<dbReference type="GO" id="GO:0004674">
    <property type="term" value="F:protein serine/threonine kinase activity"/>
    <property type="evidence" value="ECO:0007669"/>
    <property type="project" value="UniProtKB-KW"/>
</dbReference>
<dbReference type="InterPro" id="IPR011009">
    <property type="entry name" value="Kinase-like_dom_sf"/>
</dbReference>
<evidence type="ECO:0000259" key="7">
    <source>
        <dbReference type="PROSITE" id="PS50011"/>
    </source>
</evidence>
<evidence type="ECO:0000256" key="5">
    <source>
        <dbReference type="ARBA" id="ARBA00022840"/>
    </source>
</evidence>
<dbReference type="EMBL" id="HBIN01022853">
    <property type="protein sequence ID" value="CAE0447605.1"/>
    <property type="molecule type" value="Transcribed_RNA"/>
</dbReference>
<keyword evidence="1" id="KW-0723">Serine/threonine-protein kinase</keyword>
<dbReference type="InterPro" id="IPR017441">
    <property type="entry name" value="Protein_kinase_ATP_BS"/>
</dbReference>
<dbReference type="PROSITE" id="PS50011">
    <property type="entry name" value="PROTEIN_KINASE_DOM"/>
    <property type="match status" value="1"/>
</dbReference>
<dbReference type="InterPro" id="IPR000719">
    <property type="entry name" value="Prot_kinase_dom"/>
</dbReference>
<sequence length="683" mass="77348">MDITFEDVAHVIQDARYQQAIVNTSPIPDKKIKVSKKTFDVEKFMEEQKIDIKKMVHEPLGRWFLEKYADVNEVRPDSMIRDKNGPMHKVLNFIDEVSVFRRRDPENLIGVEELVFLLQKYELQSLFNDAVDGKMDLDFDSILREYEMRKKELDAESVDSRLSLQEEAEAEPSSFDGSIIEETGVDVTVEGRESRFVSDVNNTAINKKRMTVGQDTTMRDSVVQTHKPYAVGVGGTTYGAETSAEIFDENERNAFDSAIRNRLHSKRSKSINELLDVKIEQVCLPLFQELLEDKPVLAEYCKFKSFSLKSIGDRNIHYHRVLGQGAFGTVYGCLITQIGVMMAMKILVKKKVKLKRAKGQVKAERDALQALAEHPSPYCIQLRYAFQTIENFHLIIPLAIGGDLKYHLKGGKKFDLERARIYCAEIAYGLGHLHDLGMIMRDLKPRNILLDGEGHCRISDFGLVAPITGKPITGRAGTEGYWSPEVINGKTYSIDADWWSYGCCVFELIAGFNPFSTKHTKFATRNEGTRSGKIKFPEGFPAHAKPLVTGLLNPNPAERLGCRGEGVNEVMKPNRPFWKPLDLRAIKNGDGPIPWVPEKGRIYALGQQEMVDPDEEANLGANMRKVKLTAEDVPEFDYYVDMDSHQRDIIQVIPLNTDIPKLLKNEWDGTYVPRSSRPCCTAS</sequence>
<keyword evidence="5 6" id="KW-0067">ATP-binding</keyword>
<evidence type="ECO:0000256" key="3">
    <source>
        <dbReference type="ARBA" id="ARBA00022741"/>
    </source>
</evidence>